<dbReference type="GO" id="GO:0004519">
    <property type="term" value="F:endonuclease activity"/>
    <property type="evidence" value="ECO:0007669"/>
    <property type="project" value="UniProtKB-KW"/>
</dbReference>
<dbReference type="InterPro" id="IPR036397">
    <property type="entry name" value="RNaseH_sf"/>
</dbReference>
<evidence type="ECO:0000256" key="1">
    <source>
        <dbReference type="ARBA" id="ARBA00012493"/>
    </source>
</evidence>
<dbReference type="Gene3D" id="3.30.70.270">
    <property type="match status" value="2"/>
</dbReference>
<sequence>MPGDNESSLRRLATPSPGHRDETGRRSRSRSRRDARSRSSRGERDRGRSQSFRDREKELKLQQERVRRLELELERERSVRQSRQRSRQYSPRPSRQRSPEPERLQNRAFELPRDSSARRSPHRRSDDNNRRSRSRSRVGGRCDVPRVTPPLRDNTPSFTAGDVADIINSLRQCKPQPSPASTPVLNTNQAHNKNILPDFDPSSKNQRINVWLKKVNESAAVYGWDERTTVYFAMQKLQGLAKVWYEGLNSILFSWSEWQTKLINAFPCEQNYGQALEDMLKRKSRFNEPIELYFYEKLALVNQCDIDGKRAVDCIIHGLSDKTIKTSALSLRCTNPEQLLQFLMSNKETHSFVERNMGQKNKNNDSHSNNSYSRPPPNKTERSQFTSSCFNCKERGHPFFKCPKPLIKCTQCDKFGHTADKCNSRASQDNKGGQPSKTMCISASTPNSKFIKDVFLNKTPVKGFIDFGSEVTLIAKSILPQLGLLHDSGTTVLKGFGNELVHTLGSVTAQLTIDDVSANVTCQIVDDKFLDLPLLIGQSFTEQSHVNVYKTADKLKFIDSGNGMLFPLPDENVQSPVKVMASADVQVCGPAMIKCHTDSCTDGSILLDSKVIGKPTHQFLIYGGIYQVKDGAVNICIGPISSGCRILSHDVLARALKVQVVNRIFSPYENGLTQQNRVDQGKVREEGALQQNRVDLNKVRIGSDIDENQKRKLFDLLERFSHCFASNLQQLGCTTAAEMNIDLSSNKPVVYRLYRLSHKEREKVREMVDEMIEADVIRESVSEYASPVILVRKKDGNLRMCIDYRMLNSVTVKERYPMPVIEDEIARLSGQAYFITLDLASGYYQVPISEQSKPLTAFVTPDGHYEFNRMPFGLANAPAIFQRMMNKVLGSARYTKATAYIDDVLIYGRTVDECLDRLEDVLGLLEKANLTLNLSKCDFLKDRIDYLGYEISVSGVRPGDKKIQCVLDFPRPQNVHSVRQFLGLVGYFRKFIRDFARISHPLSKLLKKDSAWMWSPEQEESFRELKARLVDRPILAIYDPNAETELHTDASKLGIGGILMQRSGNGESFKPVAYYSRQTSPEEKNFHAYELETLAVVCSLKKFRIYLLGQDFKIVTDCNSLRSTFSKRDIIPRIARWWLLLQEFHCSVEYRPGTKMSHVDALSRNPAPDATSKDDNEINDQYPAVMTISSEDWLQTLQLGDPELCKIRDVLNSDLDEEGLKHIKDNYLIKDNRLYKYLDGDKMNIRWVVPKGARWQLCQKNHDAIGHFGVEKTLERIKRAYWFPKMSRFIKKYVAACMECAYSKKTSTSKEGHLHTIEKKEIPFHTVHIDHLGPFVRSKRGNSYLLVLVDSFTKFTFVKPVRNTKTINVMRVLDDIFYTFRTPNRIISDRGACFTSHAFKRFCLDKGIKHVLNAVASPRSNGQVERYNRTILSSLTALNLNRDEKDWDDNTGKIQWGLNNTRQKTTGKTPSEIMFGTGMDAEIDPRLNEIREETRESDDLASVRQQVKDRIDEEQIKQKEAYDKNRHPARTYKLGDLVRITKTSFNNDGKSKKLLPHYIGPYRVVDVIGNDRYRVAAIPGLTSSKNKRKTTVAADRMLPWVHVAALEVNNDNDSDDISVESANDEE</sequence>
<organism evidence="15 16">
    <name type="scientific">Plutella xylostella</name>
    <name type="common">Diamondback moth</name>
    <name type="synonym">Plutella maculipennis</name>
    <dbReference type="NCBI Taxonomy" id="51655"/>
    <lineage>
        <taxon>Eukaryota</taxon>
        <taxon>Metazoa</taxon>
        <taxon>Ecdysozoa</taxon>
        <taxon>Arthropoda</taxon>
        <taxon>Hexapoda</taxon>
        <taxon>Insecta</taxon>
        <taxon>Pterygota</taxon>
        <taxon>Neoptera</taxon>
        <taxon>Endopterygota</taxon>
        <taxon>Lepidoptera</taxon>
        <taxon>Glossata</taxon>
        <taxon>Ditrysia</taxon>
        <taxon>Yponomeutoidea</taxon>
        <taxon>Plutellidae</taxon>
        <taxon>Plutella</taxon>
    </lineage>
</organism>
<dbReference type="Pfam" id="PF00078">
    <property type="entry name" value="RVT_1"/>
    <property type="match status" value="1"/>
</dbReference>
<evidence type="ECO:0000259" key="13">
    <source>
        <dbReference type="PROSITE" id="PS50878"/>
    </source>
</evidence>
<dbReference type="Gene3D" id="3.10.10.10">
    <property type="entry name" value="HIV Type 1 Reverse Transcriptase, subunit A, domain 1"/>
    <property type="match status" value="1"/>
</dbReference>
<feature type="domain" description="Integrase catalytic" evidence="14">
    <location>
        <begin position="1319"/>
        <end position="1478"/>
    </location>
</feature>
<dbReference type="PANTHER" id="PTHR37984:SF5">
    <property type="entry name" value="PROTEIN NYNRIN-LIKE"/>
    <property type="match status" value="1"/>
</dbReference>
<evidence type="ECO:0000259" key="14">
    <source>
        <dbReference type="PROSITE" id="PS50994"/>
    </source>
</evidence>
<keyword evidence="5" id="KW-0540">Nuclease</keyword>
<dbReference type="FunFam" id="3.10.10.10:FF:000007">
    <property type="entry name" value="Retrovirus-related Pol polyprotein from transposon 17.6-like Protein"/>
    <property type="match status" value="1"/>
</dbReference>
<dbReference type="PROSITE" id="PS50878">
    <property type="entry name" value="RT_POL"/>
    <property type="match status" value="1"/>
</dbReference>
<protein>
    <recommendedName>
        <fullName evidence="1">RNA-directed DNA polymerase</fullName>
        <ecNumber evidence="1">2.7.7.49</ecNumber>
    </recommendedName>
</protein>
<dbReference type="InterPro" id="IPR043128">
    <property type="entry name" value="Rev_trsase/Diguanyl_cyclase"/>
</dbReference>
<keyword evidence="4" id="KW-0548">Nucleotidyltransferase</keyword>
<accession>A0A8S4G8J0</accession>
<evidence type="ECO:0000256" key="12">
    <source>
        <dbReference type="SAM" id="MobiDB-lite"/>
    </source>
</evidence>
<dbReference type="GO" id="GO:0015074">
    <property type="term" value="P:DNA integration"/>
    <property type="evidence" value="ECO:0007669"/>
    <property type="project" value="InterPro"/>
</dbReference>
<feature type="region of interest" description="Disordered" evidence="12">
    <location>
        <begin position="358"/>
        <end position="382"/>
    </location>
</feature>
<evidence type="ECO:0000256" key="6">
    <source>
        <dbReference type="ARBA" id="ARBA00022750"/>
    </source>
</evidence>
<dbReference type="EMBL" id="CAJHNJ030000127">
    <property type="protein sequence ID" value="CAG9136184.1"/>
    <property type="molecule type" value="Genomic_DNA"/>
</dbReference>
<dbReference type="InterPro" id="IPR036875">
    <property type="entry name" value="Znf_CCHC_sf"/>
</dbReference>
<dbReference type="GO" id="GO:0003964">
    <property type="term" value="F:RNA-directed DNA polymerase activity"/>
    <property type="evidence" value="ECO:0007669"/>
    <property type="project" value="UniProtKB-KW"/>
</dbReference>
<evidence type="ECO:0000313" key="15">
    <source>
        <dbReference type="EMBL" id="CAG9136184.1"/>
    </source>
</evidence>
<dbReference type="Gene3D" id="4.10.60.10">
    <property type="entry name" value="Zinc finger, CCHC-type"/>
    <property type="match status" value="1"/>
</dbReference>
<dbReference type="GO" id="GO:0003677">
    <property type="term" value="F:DNA binding"/>
    <property type="evidence" value="ECO:0007669"/>
    <property type="project" value="UniProtKB-KW"/>
</dbReference>
<dbReference type="Pfam" id="PF17919">
    <property type="entry name" value="RT_RNaseH_2"/>
    <property type="match status" value="1"/>
</dbReference>
<evidence type="ECO:0000256" key="7">
    <source>
        <dbReference type="ARBA" id="ARBA00022759"/>
    </source>
</evidence>
<dbReference type="Pfam" id="PF17921">
    <property type="entry name" value="Integrase_H2C2"/>
    <property type="match status" value="1"/>
</dbReference>
<dbReference type="InterPro" id="IPR041588">
    <property type="entry name" value="Integrase_H2C2"/>
</dbReference>
<dbReference type="InterPro" id="IPR041577">
    <property type="entry name" value="RT_RNaseH_2"/>
</dbReference>
<dbReference type="SUPFAM" id="SSF53098">
    <property type="entry name" value="Ribonuclease H-like"/>
    <property type="match status" value="1"/>
</dbReference>
<dbReference type="SMART" id="SM00343">
    <property type="entry name" value="ZnF_C2HC"/>
    <property type="match status" value="2"/>
</dbReference>
<dbReference type="PANTHER" id="PTHR37984">
    <property type="entry name" value="PROTEIN CBG26694"/>
    <property type="match status" value="1"/>
</dbReference>
<keyword evidence="7" id="KW-0255">Endonuclease</keyword>
<feature type="compositionally biased region" description="Basic and acidic residues" evidence="12">
    <location>
        <begin position="32"/>
        <end position="79"/>
    </location>
</feature>
<feature type="region of interest" description="Disordered" evidence="12">
    <location>
        <begin position="1"/>
        <end position="158"/>
    </location>
</feature>
<dbReference type="SUPFAM" id="SSF50630">
    <property type="entry name" value="Acid proteases"/>
    <property type="match status" value="1"/>
</dbReference>
<dbReference type="CDD" id="cd09274">
    <property type="entry name" value="RNase_HI_RT_Ty3"/>
    <property type="match status" value="1"/>
</dbReference>
<dbReference type="InterPro" id="IPR001878">
    <property type="entry name" value="Znf_CCHC"/>
</dbReference>
<dbReference type="Gene3D" id="1.10.340.70">
    <property type="match status" value="1"/>
</dbReference>
<keyword evidence="11" id="KW-0511">Multifunctional enzyme</keyword>
<keyword evidence="6" id="KW-0064">Aspartyl protease</keyword>
<keyword evidence="3" id="KW-0808">Transferase</keyword>
<dbReference type="InterPro" id="IPR021109">
    <property type="entry name" value="Peptidase_aspartic_dom_sf"/>
</dbReference>
<dbReference type="Pfam" id="PF00665">
    <property type="entry name" value="rve"/>
    <property type="match status" value="1"/>
</dbReference>
<evidence type="ECO:0000256" key="2">
    <source>
        <dbReference type="ARBA" id="ARBA00022670"/>
    </source>
</evidence>
<keyword evidence="16" id="KW-1185">Reference proteome</keyword>
<dbReference type="FunFam" id="3.30.420.10:FF:000032">
    <property type="entry name" value="Retrovirus-related Pol polyprotein from transposon 297-like Protein"/>
    <property type="match status" value="1"/>
</dbReference>
<evidence type="ECO:0000313" key="16">
    <source>
        <dbReference type="Proteomes" id="UP000653454"/>
    </source>
</evidence>
<reference evidence="15" key="1">
    <citation type="submission" date="2020-11" db="EMBL/GenBank/DDBJ databases">
        <authorList>
            <person name="Whiteford S."/>
        </authorList>
    </citation>
    <scope>NUCLEOTIDE SEQUENCE</scope>
</reference>
<dbReference type="CDD" id="cd00303">
    <property type="entry name" value="retropepsin_like"/>
    <property type="match status" value="1"/>
</dbReference>
<dbReference type="CDD" id="cd01647">
    <property type="entry name" value="RT_LTR"/>
    <property type="match status" value="1"/>
</dbReference>
<dbReference type="EC" id="2.7.7.49" evidence="1"/>
<dbReference type="InterPro" id="IPR012337">
    <property type="entry name" value="RNaseH-like_sf"/>
</dbReference>
<dbReference type="PROSITE" id="PS50994">
    <property type="entry name" value="INTEGRASE"/>
    <property type="match status" value="1"/>
</dbReference>
<keyword evidence="8" id="KW-0378">Hydrolase</keyword>
<proteinExistence type="predicted"/>
<evidence type="ECO:0000256" key="8">
    <source>
        <dbReference type="ARBA" id="ARBA00022801"/>
    </source>
</evidence>
<dbReference type="GO" id="GO:0004190">
    <property type="term" value="F:aspartic-type endopeptidase activity"/>
    <property type="evidence" value="ECO:0007669"/>
    <property type="project" value="UniProtKB-KW"/>
</dbReference>
<dbReference type="GO" id="GO:0008270">
    <property type="term" value="F:zinc ion binding"/>
    <property type="evidence" value="ECO:0007669"/>
    <property type="project" value="InterPro"/>
</dbReference>
<dbReference type="Proteomes" id="UP000653454">
    <property type="component" value="Unassembled WGS sequence"/>
</dbReference>
<dbReference type="SUPFAM" id="SSF56672">
    <property type="entry name" value="DNA/RNA polymerases"/>
    <property type="match status" value="1"/>
</dbReference>
<dbReference type="FunFam" id="1.10.340.70:FF:000001">
    <property type="entry name" value="Retrovirus-related Pol polyprotein from transposon gypsy-like Protein"/>
    <property type="match status" value="1"/>
</dbReference>
<keyword evidence="10" id="KW-0238">DNA-binding</keyword>
<evidence type="ECO:0000256" key="9">
    <source>
        <dbReference type="ARBA" id="ARBA00022918"/>
    </source>
</evidence>
<dbReference type="SUPFAM" id="SSF57756">
    <property type="entry name" value="Retrovirus zinc finger-like domains"/>
    <property type="match status" value="1"/>
</dbReference>
<name>A0A8S4G8J0_PLUXY</name>
<feature type="domain" description="Reverse transcriptase" evidence="13">
    <location>
        <begin position="772"/>
        <end position="951"/>
    </location>
</feature>
<evidence type="ECO:0000256" key="5">
    <source>
        <dbReference type="ARBA" id="ARBA00022722"/>
    </source>
</evidence>
<gene>
    <name evidence="15" type="ORF">PLXY2_LOCUS14417</name>
</gene>
<dbReference type="GO" id="GO:0042575">
    <property type="term" value="C:DNA polymerase complex"/>
    <property type="evidence" value="ECO:0007669"/>
    <property type="project" value="UniProtKB-ARBA"/>
</dbReference>
<dbReference type="FunFam" id="3.30.70.270:FF:000020">
    <property type="entry name" value="Transposon Tf2-6 polyprotein-like Protein"/>
    <property type="match status" value="1"/>
</dbReference>
<keyword evidence="9" id="KW-0695">RNA-directed DNA polymerase</keyword>
<dbReference type="InterPro" id="IPR043502">
    <property type="entry name" value="DNA/RNA_pol_sf"/>
</dbReference>
<evidence type="ECO:0000256" key="10">
    <source>
        <dbReference type="ARBA" id="ARBA00023125"/>
    </source>
</evidence>
<dbReference type="Gene3D" id="3.30.420.10">
    <property type="entry name" value="Ribonuclease H-like superfamily/Ribonuclease H"/>
    <property type="match status" value="1"/>
</dbReference>
<evidence type="ECO:0000256" key="3">
    <source>
        <dbReference type="ARBA" id="ARBA00022679"/>
    </source>
</evidence>
<evidence type="ECO:0000256" key="11">
    <source>
        <dbReference type="ARBA" id="ARBA00023268"/>
    </source>
</evidence>
<keyword evidence="2" id="KW-0645">Protease</keyword>
<feature type="compositionally biased region" description="Basic and acidic residues" evidence="12">
    <location>
        <begin position="97"/>
        <end position="130"/>
    </location>
</feature>
<dbReference type="InterPro" id="IPR001584">
    <property type="entry name" value="Integrase_cat-core"/>
</dbReference>
<dbReference type="Gene3D" id="2.40.70.10">
    <property type="entry name" value="Acid Proteases"/>
    <property type="match status" value="1"/>
</dbReference>
<dbReference type="InterPro" id="IPR000477">
    <property type="entry name" value="RT_dom"/>
</dbReference>
<evidence type="ECO:0000256" key="4">
    <source>
        <dbReference type="ARBA" id="ARBA00022695"/>
    </source>
</evidence>
<dbReference type="GO" id="GO:0006508">
    <property type="term" value="P:proteolysis"/>
    <property type="evidence" value="ECO:0007669"/>
    <property type="project" value="UniProtKB-KW"/>
</dbReference>
<dbReference type="InterPro" id="IPR050951">
    <property type="entry name" value="Retrovirus_Pol_polyprotein"/>
</dbReference>
<comment type="caution">
    <text evidence="15">The sequence shown here is derived from an EMBL/GenBank/DDBJ whole genome shotgun (WGS) entry which is preliminary data.</text>
</comment>